<sequence length="268" mass="30506">MLDVIATLESNDDMLDYYSKIGYMELNNYYKNFMTLSRFRLKHKFPINSKNSFAVATINAFYSASENRIEVTPGILQPPVYYTDAPIALNFAAIGTLIGHEITHGFDDSGSQYDETGKEINWWAKSTKEKYDEKVKCFEDQYSSYTEPKTGLKVDGELTIGDNIADNGGLHQSFTAYRMYSSENPEMNLRLPGNLKKYTPEQLFFISYGSIWCENNSLQFAKEQITQDEHAPARFRTIVPLSNLKEFAAAFKCASGTPMNPVNKCVLW</sequence>
<dbReference type="Gene3D" id="3.40.390.10">
    <property type="entry name" value="Collagenase (Catalytic Domain)"/>
    <property type="match status" value="1"/>
</dbReference>
<dbReference type="GO" id="GO:0016485">
    <property type="term" value="P:protein processing"/>
    <property type="evidence" value="ECO:0007669"/>
    <property type="project" value="TreeGrafter"/>
</dbReference>
<proteinExistence type="inferred from homology"/>
<dbReference type="EMBL" id="NCKV01009582">
    <property type="protein sequence ID" value="RWS22176.1"/>
    <property type="molecule type" value="Genomic_DNA"/>
</dbReference>
<keyword evidence="4" id="KW-1185">Reference proteome</keyword>
<protein>
    <submittedName>
        <fullName evidence="3">Peptidase family M13-like protein</fullName>
    </submittedName>
</protein>
<dbReference type="PANTHER" id="PTHR11733">
    <property type="entry name" value="ZINC METALLOPROTEASE FAMILY M13 NEPRILYSIN-RELATED"/>
    <property type="match status" value="1"/>
</dbReference>
<evidence type="ECO:0000313" key="4">
    <source>
        <dbReference type="Proteomes" id="UP000288716"/>
    </source>
</evidence>
<accession>A0A443S3Q8</accession>
<gene>
    <name evidence="3" type="ORF">B4U80_00911</name>
</gene>
<dbReference type="PROSITE" id="PS51885">
    <property type="entry name" value="NEPRILYSIN"/>
    <property type="match status" value="1"/>
</dbReference>
<dbReference type="CDD" id="cd08662">
    <property type="entry name" value="M13"/>
    <property type="match status" value="1"/>
</dbReference>
<evidence type="ECO:0000313" key="3">
    <source>
        <dbReference type="EMBL" id="RWS22176.1"/>
    </source>
</evidence>
<dbReference type="VEuPathDB" id="VectorBase:LDEU009864"/>
<dbReference type="InterPro" id="IPR000718">
    <property type="entry name" value="Peptidase_M13"/>
</dbReference>
<evidence type="ECO:0000256" key="1">
    <source>
        <dbReference type="ARBA" id="ARBA00007357"/>
    </source>
</evidence>
<dbReference type="OrthoDB" id="6506552at2759"/>
<dbReference type="Proteomes" id="UP000288716">
    <property type="component" value="Unassembled WGS sequence"/>
</dbReference>
<dbReference type="Pfam" id="PF01431">
    <property type="entry name" value="Peptidase_M13"/>
    <property type="match status" value="1"/>
</dbReference>
<dbReference type="PRINTS" id="PR00786">
    <property type="entry name" value="NEPRILYSIN"/>
</dbReference>
<reference evidence="3 4" key="1">
    <citation type="journal article" date="2018" name="Gigascience">
        <title>Genomes of trombidid mites reveal novel predicted allergens and laterally-transferred genes associated with secondary metabolism.</title>
        <authorList>
            <person name="Dong X."/>
            <person name="Chaisiri K."/>
            <person name="Xia D."/>
            <person name="Armstrong S.D."/>
            <person name="Fang Y."/>
            <person name="Donnelly M.J."/>
            <person name="Kadowaki T."/>
            <person name="McGarry J.W."/>
            <person name="Darby A.C."/>
            <person name="Makepeace B.L."/>
        </authorList>
    </citation>
    <scope>NUCLEOTIDE SEQUENCE [LARGE SCALE GENOMIC DNA]</scope>
    <source>
        <strain evidence="3">UoL-UT</strain>
    </source>
</reference>
<dbReference type="GO" id="GO:0004222">
    <property type="term" value="F:metalloendopeptidase activity"/>
    <property type="evidence" value="ECO:0007669"/>
    <property type="project" value="InterPro"/>
</dbReference>
<dbReference type="GO" id="GO:0005886">
    <property type="term" value="C:plasma membrane"/>
    <property type="evidence" value="ECO:0007669"/>
    <property type="project" value="TreeGrafter"/>
</dbReference>
<dbReference type="PANTHER" id="PTHR11733:SF167">
    <property type="entry name" value="FI17812P1-RELATED"/>
    <property type="match status" value="1"/>
</dbReference>
<dbReference type="STRING" id="299467.A0A443S3Q8"/>
<dbReference type="AlphaFoldDB" id="A0A443S3Q8"/>
<name>A0A443S3Q8_9ACAR</name>
<dbReference type="InterPro" id="IPR018497">
    <property type="entry name" value="Peptidase_M13_C"/>
</dbReference>
<dbReference type="SUPFAM" id="SSF55486">
    <property type="entry name" value="Metalloproteases ('zincins'), catalytic domain"/>
    <property type="match status" value="1"/>
</dbReference>
<organism evidence="3 4">
    <name type="scientific">Leptotrombidium deliense</name>
    <dbReference type="NCBI Taxonomy" id="299467"/>
    <lineage>
        <taxon>Eukaryota</taxon>
        <taxon>Metazoa</taxon>
        <taxon>Ecdysozoa</taxon>
        <taxon>Arthropoda</taxon>
        <taxon>Chelicerata</taxon>
        <taxon>Arachnida</taxon>
        <taxon>Acari</taxon>
        <taxon>Acariformes</taxon>
        <taxon>Trombidiformes</taxon>
        <taxon>Prostigmata</taxon>
        <taxon>Anystina</taxon>
        <taxon>Parasitengona</taxon>
        <taxon>Trombiculoidea</taxon>
        <taxon>Trombiculidae</taxon>
        <taxon>Leptotrombidium</taxon>
    </lineage>
</organism>
<feature type="domain" description="Peptidase M13 C-terminal" evidence="2">
    <location>
        <begin position="59"/>
        <end position="265"/>
    </location>
</feature>
<comment type="caution">
    <text evidence="3">The sequence shown here is derived from an EMBL/GenBank/DDBJ whole genome shotgun (WGS) entry which is preliminary data.</text>
</comment>
<evidence type="ECO:0000259" key="2">
    <source>
        <dbReference type="Pfam" id="PF01431"/>
    </source>
</evidence>
<comment type="similarity">
    <text evidence="1">Belongs to the peptidase M13 family.</text>
</comment>
<dbReference type="InterPro" id="IPR024079">
    <property type="entry name" value="MetalloPept_cat_dom_sf"/>
</dbReference>